<dbReference type="InterPro" id="IPR012657">
    <property type="entry name" value="23S_rRNA-intervening_sequence"/>
</dbReference>
<dbReference type="PANTHER" id="PTHR38471">
    <property type="entry name" value="FOUR HELIX BUNDLE PROTEIN"/>
    <property type="match status" value="1"/>
</dbReference>
<dbReference type="Pfam" id="PF05635">
    <property type="entry name" value="23S_rRNA_IVP"/>
    <property type="match status" value="1"/>
</dbReference>
<dbReference type="InterPro" id="IPR036583">
    <property type="entry name" value="23S_rRNA_IVS_sf"/>
</dbReference>
<accession>A0A841EXH1</accession>
<comment type="caution">
    <text evidence="1">The sequence shown here is derived from an EMBL/GenBank/DDBJ whole genome shotgun (WGS) entry which is preliminary data.</text>
</comment>
<name>A0A841EXH1_9BACT</name>
<dbReference type="Gene3D" id="1.20.1440.60">
    <property type="entry name" value="23S rRNA-intervening sequence"/>
    <property type="match status" value="1"/>
</dbReference>
<dbReference type="RefSeq" id="WP_184137037.1">
    <property type="nucleotide sequence ID" value="NZ_JACHKT010000041.1"/>
</dbReference>
<keyword evidence="2" id="KW-1185">Reference proteome</keyword>
<reference evidence="1 2" key="1">
    <citation type="submission" date="2020-08" db="EMBL/GenBank/DDBJ databases">
        <title>Functional genomics of gut bacteria from endangered species of beetles.</title>
        <authorList>
            <person name="Carlos-Shanley C."/>
        </authorList>
    </citation>
    <scope>NUCLEOTIDE SEQUENCE [LARGE SCALE GENOMIC DNA]</scope>
    <source>
        <strain evidence="1 2">S00070</strain>
    </source>
</reference>
<gene>
    <name evidence="1" type="ORF">HNP25_003992</name>
</gene>
<dbReference type="NCBIfam" id="TIGR02436">
    <property type="entry name" value="four helix bundle protein"/>
    <property type="match status" value="1"/>
</dbReference>
<dbReference type="EMBL" id="JACHKT010000041">
    <property type="protein sequence ID" value="MBB6005318.1"/>
    <property type="molecule type" value="Genomic_DNA"/>
</dbReference>
<sequence>MRDFKKLQVWQKSHLLTLEIYKTTSLFPKDELYGLVSQMRRSSSSIPTNIAEGCGRESNIELNRFLTIAKGSASELEYQLLLAKDLNYIDSVTFLSLDEKINEIRKMIYGYGAKLL</sequence>
<dbReference type="SUPFAM" id="SSF158446">
    <property type="entry name" value="IVS-encoded protein-like"/>
    <property type="match status" value="1"/>
</dbReference>
<evidence type="ECO:0000313" key="1">
    <source>
        <dbReference type="EMBL" id="MBB6005318.1"/>
    </source>
</evidence>
<proteinExistence type="predicted"/>
<protein>
    <submittedName>
        <fullName evidence="1">Four helix bundle protein</fullName>
    </submittedName>
</protein>
<dbReference type="AlphaFoldDB" id="A0A841EXH1"/>
<organism evidence="1 2">
    <name type="scientific">Arcicella rosea</name>
    <dbReference type="NCBI Taxonomy" id="502909"/>
    <lineage>
        <taxon>Bacteria</taxon>
        <taxon>Pseudomonadati</taxon>
        <taxon>Bacteroidota</taxon>
        <taxon>Cytophagia</taxon>
        <taxon>Cytophagales</taxon>
        <taxon>Flectobacillaceae</taxon>
        <taxon>Arcicella</taxon>
    </lineage>
</organism>
<evidence type="ECO:0000313" key="2">
    <source>
        <dbReference type="Proteomes" id="UP000524404"/>
    </source>
</evidence>
<dbReference type="Proteomes" id="UP000524404">
    <property type="component" value="Unassembled WGS sequence"/>
</dbReference>
<dbReference type="PANTHER" id="PTHR38471:SF2">
    <property type="entry name" value="FOUR HELIX BUNDLE PROTEIN"/>
    <property type="match status" value="1"/>
</dbReference>
<dbReference type="CDD" id="cd16377">
    <property type="entry name" value="23S_rRNA_IVP_like"/>
    <property type="match status" value="1"/>
</dbReference>